<dbReference type="PANTHER" id="PTHR44191:SF62">
    <property type="entry name" value="OS04G0341900 PROTEIN"/>
    <property type="match status" value="1"/>
</dbReference>
<dbReference type="EMBL" id="HBEV01007645">
    <property type="protein sequence ID" value="CAD8587182.1"/>
    <property type="molecule type" value="Transcribed_RNA"/>
</dbReference>
<dbReference type="PANTHER" id="PTHR44191">
    <property type="entry name" value="TRANSCRIPTION FACTOR KUA1"/>
    <property type="match status" value="1"/>
</dbReference>
<keyword evidence="5" id="KW-0539">Nucleus</keyword>
<dbReference type="PROSITE" id="PS50090">
    <property type="entry name" value="MYB_LIKE"/>
    <property type="match status" value="1"/>
</dbReference>
<dbReference type="InterPro" id="IPR001005">
    <property type="entry name" value="SANT/Myb"/>
</dbReference>
<name>A0A7S0KPE7_MICPS</name>
<evidence type="ECO:0000256" key="2">
    <source>
        <dbReference type="ARBA" id="ARBA00023015"/>
    </source>
</evidence>
<dbReference type="InterPro" id="IPR009057">
    <property type="entry name" value="Homeodomain-like_sf"/>
</dbReference>
<dbReference type="PROSITE" id="PS51294">
    <property type="entry name" value="HTH_MYB"/>
    <property type="match status" value="1"/>
</dbReference>
<dbReference type="GO" id="GO:0006355">
    <property type="term" value="P:regulation of DNA-templated transcription"/>
    <property type="evidence" value="ECO:0007669"/>
    <property type="project" value="UniProtKB-ARBA"/>
</dbReference>
<organism evidence="10">
    <name type="scientific">Micromonas pusilla</name>
    <name type="common">Picoplanktonic green alga</name>
    <name type="synonym">Chromulina pusilla</name>
    <dbReference type="NCBI Taxonomy" id="38833"/>
    <lineage>
        <taxon>Eukaryota</taxon>
        <taxon>Viridiplantae</taxon>
        <taxon>Chlorophyta</taxon>
        <taxon>Mamiellophyceae</taxon>
        <taxon>Mamiellales</taxon>
        <taxon>Mamiellaceae</taxon>
        <taxon>Micromonas</taxon>
    </lineage>
</organism>
<gene>
    <name evidence="10" type="ORF">MSP1404_LOCUS5862</name>
</gene>
<evidence type="ECO:0000313" key="10">
    <source>
        <dbReference type="EMBL" id="CAD8587182.1"/>
    </source>
</evidence>
<keyword evidence="3" id="KW-0238">DNA-binding</keyword>
<dbReference type="InterPro" id="IPR017930">
    <property type="entry name" value="Myb_dom"/>
</dbReference>
<dbReference type="AlphaFoldDB" id="A0A7S0KPE7"/>
<dbReference type="FunFam" id="1.10.10.60:FF:000009">
    <property type="entry name" value="transcription factor MYB1R1"/>
    <property type="match status" value="1"/>
</dbReference>
<dbReference type="NCBIfam" id="TIGR01557">
    <property type="entry name" value="myb_SHAQKYF"/>
    <property type="match status" value="1"/>
</dbReference>
<evidence type="ECO:0000256" key="4">
    <source>
        <dbReference type="ARBA" id="ARBA00023163"/>
    </source>
</evidence>
<dbReference type="InterPro" id="IPR052245">
    <property type="entry name" value="Plant_Stress_Dev_TF"/>
</dbReference>
<accession>A0A7S0KPE7</accession>
<dbReference type="InterPro" id="IPR006447">
    <property type="entry name" value="Myb_dom_plants"/>
</dbReference>
<dbReference type="Pfam" id="PF00249">
    <property type="entry name" value="Myb_DNA-binding"/>
    <property type="match status" value="1"/>
</dbReference>
<keyword evidence="4" id="KW-0804">Transcription</keyword>
<dbReference type="SUPFAM" id="SSF46689">
    <property type="entry name" value="Homeodomain-like"/>
    <property type="match status" value="1"/>
</dbReference>
<dbReference type="GO" id="GO:0003677">
    <property type="term" value="F:DNA binding"/>
    <property type="evidence" value="ECO:0007669"/>
    <property type="project" value="UniProtKB-KW"/>
</dbReference>
<evidence type="ECO:0000259" key="7">
    <source>
        <dbReference type="PROSITE" id="PS50090"/>
    </source>
</evidence>
<evidence type="ECO:0000256" key="5">
    <source>
        <dbReference type="ARBA" id="ARBA00023242"/>
    </source>
</evidence>
<protein>
    <submittedName>
        <fullName evidence="10">Uncharacterized protein</fullName>
    </submittedName>
</protein>
<feature type="domain" description="HTH myb-type" evidence="9">
    <location>
        <begin position="50"/>
        <end position="106"/>
    </location>
</feature>
<dbReference type="SMART" id="SM00717">
    <property type="entry name" value="SANT"/>
    <property type="match status" value="1"/>
</dbReference>
<keyword evidence="2" id="KW-0805">Transcription regulation</keyword>
<evidence type="ECO:0000259" key="8">
    <source>
        <dbReference type="PROSITE" id="PS51293"/>
    </source>
</evidence>
<dbReference type="InterPro" id="IPR017884">
    <property type="entry name" value="SANT_dom"/>
</dbReference>
<proteinExistence type="predicted"/>
<evidence type="ECO:0000259" key="9">
    <source>
        <dbReference type="PROSITE" id="PS51294"/>
    </source>
</evidence>
<evidence type="ECO:0000256" key="1">
    <source>
        <dbReference type="ARBA" id="ARBA00004123"/>
    </source>
</evidence>
<comment type="subcellular location">
    <subcellularLocation>
        <location evidence="1">Nucleus</location>
    </subcellularLocation>
</comment>
<dbReference type="GO" id="GO:0005634">
    <property type="term" value="C:nucleus"/>
    <property type="evidence" value="ECO:0007669"/>
    <property type="project" value="UniProtKB-SubCell"/>
</dbReference>
<dbReference type="Gene3D" id="1.10.10.60">
    <property type="entry name" value="Homeodomain-like"/>
    <property type="match status" value="1"/>
</dbReference>
<sequence length="370" mass="37993">MAGLSELVEAATEGMRKTQSADPIEENSKQAPSATKDDGHLSDSAVAPTRERKKGVPWTEDEHRLFLLGLQKLGKGDWRGISRHFVQSRTPTQVASHAQKYFIRQNNLNKRKRRSSLFDIVSEAPAEPAKAPEVASKLPAGIPGGLSMAFAAGMPAFPGFNPASMPMPPGFGAHGAMPAAKKAGVGMDEGEKAAAATIAALAGSPIAAAGFAQAAATATGSKGSNPWEVKHAPMGASPPGQHNAQQAAAAAAAAANPFAAMMAMGAMGQMGAQMPPPAAWMQGYHQFMQQMAAAGAAHQQAQQAQAARPPMPPPPAGVTFPPNLQGFTPGVFPGAHNVFGNFMNGAMAKPAGEKPETVAKKEGSATAVTA</sequence>
<feature type="region of interest" description="Disordered" evidence="6">
    <location>
        <begin position="1"/>
        <end position="56"/>
    </location>
</feature>
<evidence type="ECO:0000256" key="6">
    <source>
        <dbReference type="SAM" id="MobiDB-lite"/>
    </source>
</evidence>
<evidence type="ECO:0000256" key="3">
    <source>
        <dbReference type="ARBA" id="ARBA00023125"/>
    </source>
</evidence>
<feature type="domain" description="Myb-like" evidence="7">
    <location>
        <begin position="50"/>
        <end position="102"/>
    </location>
</feature>
<dbReference type="CDD" id="cd00167">
    <property type="entry name" value="SANT"/>
    <property type="match status" value="1"/>
</dbReference>
<feature type="domain" description="SANT" evidence="8">
    <location>
        <begin position="58"/>
        <end position="106"/>
    </location>
</feature>
<dbReference type="PROSITE" id="PS51293">
    <property type="entry name" value="SANT"/>
    <property type="match status" value="1"/>
</dbReference>
<reference evidence="10" key="1">
    <citation type="submission" date="2021-01" db="EMBL/GenBank/DDBJ databases">
        <authorList>
            <person name="Corre E."/>
            <person name="Pelletier E."/>
            <person name="Niang G."/>
            <person name="Scheremetjew M."/>
            <person name="Finn R."/>
            <person name="Kale V."/>
            <person name="Holt S."/>
            <person name="Cochrane G."/>
            <person name="Meng A."/>
            <person name="Brown T."/>
            <person name="Cohen L."/>
        </authorList>
    </citation>
    <scope>NUCLEOTIDE SEQUENCE</scope>
    <source>
        <strain evidence="10">CCMP494</strain>
    </source>
</reference>